<accession>A0A1I4J6G2</accession>
<organism evidence="1 2">
    <name type="scientific">Pelosinus propionicus DSM 13327</name>
    <dbReference type="NCBI Taxonomy" id="1123291"/>
    <lineage>
        <taxon>Bacteria</taxon>
        <taxon>Bacillati</taxon>
        <taxon>Bacillota</taxon>
        <taxon>Negativicutes</taxon>
        <taxon>Selenomonadales</taxon>
        <taxon>Sporomusaceae</taxon>
        <taxon>Pelosinus</taxon>
    </lineage>
</organism>
<dbReference type="RefSeq" id="WP_090934718.1">
    <property type="nucleotide sequence ID" value="NZ_FOTS01000011.1"/>
</dbReference>
<proteinExistence type="predicted"/>
<keyword evidence="2" id="KW-1185">Reference proteome</keyword>
<dbReference type="OrthoDB" id="1633201at2"/>
<evidence type="ECO:0000313" key="2">
    <source>
        <dbReference type="Proteomes" id="UP000199520"/>
    </source>
</evidence>
<gene>
    <name evidence="1" type="ORF">SAMN04490355_101133</name>
</gene>
<sequence>MVYASDDLVETIDVTIVSSHMPPSKIEKRMMASVNTVGEQMIVGRKVTEVKENQITYEKLIKEIFDRVLVGYSVQSVDLRPGLNTALTIEIVPWGDVVRQVSIAYDFGTLSPDIINLIKNDMGNVEEKLNDVLIGLPIDAVDWAGGLSKVAIRESLANLLPEFHANMDIIPGEYTVIKFSLSPLGTTVQDVHVSLRSTTIPNVVLAAVRPTMNETSKILIGLPVAFVERHREYFTAKLLAEQPLTKKYGITVNPLLNAGADTEIALDVETDKYNITLEAYLDMGHDEDNAFARLHAGKIVSKRDEVFLEVNFIPSSVSWEFVPGWGHRLGANTIAGIKYNTSNSQNGLWLQKELNPSWTMRLERNTKNRNNELGLRYKLHDFLSAEYIITKDDQWLRLVGHL</sequence>
<dbReference type="EMBL" id="FOTS01000011">
    <property type="protein sequence ID" value="SFL62149.1"/>
    <property type="molecule type" value="Genomic_DNA"/>
</dbReference>
<dbReference type="Proteomes" id="UP000199520">
    <property type="component" value="Unassembled WGS sequence"/>
</dbReference>
<name>A0A1I4J6G2_9FIRM</name>
<reference evidence="2" key="1">
    <citation type="submission" date="2016-10" db="EMBL/GenBank/DDBJ databases">
        <authorList>
            <person name="Varghese N."/>
            <person name="Submissions S."/>
        </authorList>
    </citation>
    <scope>NUCLEOTIDE SEQUENCE [LARGE SCALE GENOMIC DNA]</scope>
    <source>
        <strain evidence="2">DSM 13327</strain>
    </source>
</reference>
<dbReference type="AlphaFoldDB" id="A0A1I4J6G2"/>
<dbReference type="STRING" id="1123291.SAMN04490355_101133"/>
<protein>
    <submittedName>
        <fullName evidence="1">Uncharacterized protein</fullName>
    </submittedName>
</protein>
<evidence type="ECO:0000313" key="1">
    <source>
        <dbReference type="EMBL" id="SFL62149.1"/>
    </source>
</evidence>